<organism evidence="4 5">
    <name type="scientific">Pigmentiphaga kullae</name>
    <dbReference type="NCBI Taxonomy" id="151784"/>
    <lineage>
        <taxon>Bacteria</taxon>
        <taxon>Pseudomonadati</taxon>
        <taxon>Pseudomonadota</taxon>
        <taxon>Betaproteobacteria</taxon>
        <taxon>Burkholderiales</taxon>
        <taxon>Alcaligenaceae</taxon>
        <taxon>Pigmentiphaga</taxon>
    </lineage>
</organism>
<gene>
    <name evidence="4" type="ORF">EV675_0265</name>
</gene>
<dbReference type="InterPro" id="IPR002347">
    <property type="entry name" value="SDR_fam"/>
</dbReference>
<evidence type="ECO:0000259" key="3">
    <source>
        <dbReference type="SMART" id="SM00822"/>
    </source>
</evidence>
<dbReference type="CDD" id="cd05233">
    <property type="entry name" value="SDR_c"/>
    <property type="match status" value="1"/>
</dbReference>
<keyword evidence="5" id="KW-1185">Reference proteome</keyword>
<dbReference type="PANTHER" id="PTHR42760:SF133">
    <property type="entry name" value="3-OXOACYL-[ACYL-CARRIER-PROTEIN] REDUCTASE"/>
    <property type="match status" value="1"/>
</dbReference>
<dbReference type="SMART" id="SM00822">
    <property type="entry name" value="PKS_KR"/>
    <property type="match status" value="1"/>
</dbReference>
<name>A0A4Q7NHM8_9BURK</name>
<dbReference type="Pfam" id="PF13561">
    <property type="entry name" value="adh_short_C2"/>
    <property type="match status" value="1"/>
</dbReference>
<dbReference type="InterPro" id="IPR020904">
    <property type="entry name" value="Sc_DH/Rdtase_CS"/>
</dbReference>
<dbReference type="InterPro" id="IPR036291">
    <property type="entry name" value="NAD(P)-bd_dom_sf"/>
</dbReference>
<sequence length="261" mass="28227">MESSMEIGQTSPEVRRVVVITGAGQGLGRAYALMFGARNHPVVAMDLNEVAVNAVASEIREAGGECLPLVVDVGNANAVEEAVRRVEEHYGRVDVLVNNAAIFSTLEMRPFEEIPLDEWSRVLHVNVTGTFLMTRAISPLMRRQKWGRVINVSSAAALMGRPDYLHYTTSKAAIIGMTRSMARELGLDGITVNAVLPGATDTGIPRQTVTPAQKQAQIAMRCIQREANVDDLTGTIAFLASDESRFISGQSFVVDGGLVFL</sequence>
<dbReference type="GO" id="GO:0016616">
    <property type="term" value="F:oxidoreductase activity, acting on the CH-OH group of donors, NAD or NADP as acceptor"/>
    <property type="evidence" value="ECO:0007669"/>
    <property type="project" value="TreeGrafter"/>
</dbReference>
<dbReference type="AlphaFoldDB" id="A0A4Q7NHM8"/>
<evidence type="ECO:0000256" key="2">
    <source>
        <dbReference type="ARBA" id="ARBA00023002"/>
    </source>
</evidence>
<dbReference type="PRINTS" id="PR00081">
    <property type="entry name" value="GDHRDH"/>
</dbReference>
<comment type="similarity">
    <text evidence="1">Belongs to the short-chain dehydrogenases/reductases (SDR) family.</text>
</comment>
<feature type="domain" description="Ketoreductase" evidence="3">
    <location>
        <begin position="16"/>
        <end position="198"/>
    </location>
</feature>
<dbReference type="GO" id="GO:0048038">
    <property type="term" value="F:quinone binding"/>
    <property type="evidence" value="ECO:0007669"/>
    <property type="project" value="TreeGrafter"/>
</dbReference>
<dbReference type="Proteomes" id="UP000292445">
    <property type="component" value="Unassembled WGS sequence"/>
</dbReference>
<dbReference type="FunFam" id="3.40.50.720:FF:000084">
    <property type="entry name" value="Short-chain dehydrogenase reductase"/>
    <property type="match status" value="1"/>
</dbReference>
<dbReference type="InterPro" id="IPR057326">
    <property type="entry name" value="KR_dom"/>
</dbReference>
<evidence type="ECO:0000313" key="4">
    <source>
        <dbReference type="EMBL" id="RZS84252.1"/>
    </source>
</evidence>
<dbReference type="PANTHER" id="PTHR42760">
    <property type="entry name" value="SHORT-CHAIN DEHYDROGENASES/REDUCTASES FAMILY MEMBER"/>
    <property type="match status" value="1"/>
</dbReference>
<keyword evidence="2" id="KW-0560">Oxidoreductase</keyword>
<dbReference type="Gene3D" id="3.40.50.720">
    <property type="entry name" value="NAD(P)-binding Rossmann-like Domain"/>
    <property type="match status" value="1"/>
</dbReference>
<accession>A0A4Q7NHM8</accession>
<dbReference type="PRINTS" id="PR00080">
    <property type="entry name" value="SDRFAMILY"/>
</dbReference>
<protein>
    <submittedName>
        <fullName evidence="4">3-oxoacyl-[acyl-carrier protein] reductase</fullName>
    </submittedName>
</protein>
<dbReference type="SUPFAM" id="SSF51735">
    <property type="entry name" value="NAD(P)-binding Rossmann-fold domains"/>
    <property type="match status" value="1"/>
</dbReference>
<evidence type="ECO:0000313" key="5">
    <source>
        <dbReference type="Proteomes" id="UP000292445"/>
    </source>
</evidence>
<dbReference type="PROSITE" id="PS00061">
    <property type="entry name" value="ADH_SHORT"/>
    <property type="match status" value="1"/>
</dbReference>
<comment type="caution">
    <text evidence="4">The sequence shown here is derived from an EMBL/GenBank/DDBJ whole genome shotgun (WGS) entry which is preliminary data.</text>
</comment>
<proteinExistence type="inferred from homology"/>
<dbReference type="EMBL" id="SGXC01000001">
    <property type="protein sequence ID" value="RZS84252.1"/>
    <property type="molecule type" value="Genomic_DNA"/>
</dbReference>
<evidence type="ECO:0000256" key="1">
    <source>
        <dbReference type="ARBA" id="ARBA00006484"/>
    </source>
</evidence>
<reference evidence="4 5" key="1">
    <citation type="submission" date="2019-02" db="EMBL/GenBank/DDBJ databases">
        <title>Genomic Encyclopedia of Type Strains, Phase IV (KMG-IV): sequencing the most valuable type-strain genomes for metagenomic binning, comparative biology and taxonomic classification.</title>
        <authorList>
            <person name="Goeker M."/>
        </authorList>
    </citation>
    <scope>NUCLEOTIDE SEQUENCE [LARGE SCALE GENOMIC DNA]</scope>
    <source>
        <strain evidence="4 5">K24</strain>
    </source>
</reference>
<dbReference type="GO" id="GO:0006633">
    <property type="term" value="P:fatty acid biosynthetic process"/>
    <property type="evidence" value="ECO:0007669"/>
    <property type="project" value="TreeGrafter"/>
</dbReference>